<keyword evidence="5" id="KW-0645">Protease</keyword>
<dbReference type="InterPro" id="IPR003959">
    <property type="entry name" value="ATPase_AAA_core"/>
</dbReference>
<dbReference type="Gene3D" id="3.40.50.300">
    <property type="entry name" value="P-loop containing nucleotide triphosphate hydrolases"/>
    <property type="match status" value="1"/>
</dbReference>
<dbReference type="GO" id="GO:0004222">
    <property type="term" value="F:metalloendopeptidase activity"/>
    <property type="evidence" value="ECO:0007669"/>
    <property type="project" value="InterPro"/>
</dbReference>
<evidence type="ECO:0000256" key="15">
    <source>
        <dbReference type="ARBA" id="ARBA00048778"/>
    </source>
</evidence>
<dbReference type="GO" id="GO:0005524">
    <property type="term" value="F:ATP binding"/>
    <property type="evidence" value="ECO:0007669"/>
    <property type="project" value="UniProtKB-KW"/>
</dbReference>
<evidence type="ECO:0000256" key="10">
    <source>
        <dbReference type="ARBA" id="ARBA00022833"/>
    </source>
</evidence>
<feature type="transmembrane region" description="Helical" evidence="18">
    <location>
        <begin position="224"/>
        <end position="243"/>
    </location>
</feature>
<keyword evidence="10" id="KW-0862">Zinc</keyword>
<gene>
    <name evidence="20" type="primary">SMKI05G0930</name>
    <name evidence="20" type="ORF">SMKI_05G0930</name>
</gene>
<accession>A0AA35IXS5</accession>
<evidence type="ECO:0000256" key="5">
    <source>
        <dbReference type="ARBA" id="ARBA00022670"/>
    </source>
</evidence>
<dbReference type="Gene3D" id="1.20.58.760">
    <property type="entry name" value="Peptidase M41"/>
    <property type="match status" value="1"/>
</dbReference>
<dbReference type="AlphaFoldDB" id="A0AA35IXS5"/>
<dbReference type="InterPro" id="IPR027417">
    <property type="entry name" value="P-loop_NTPase"/>
</dbReference>
<keyword evidence="12 18" id="KW-1133">Transmembrane helix</keyword>
<dbReference type="InterPro" id="IPR037219">
    <property type="entry name" value="Peptidase_M41-like"/>
</dbReference>
<dbReference type="GO" id="GO:0008270">
    <property type="term" value="F:zinc ion binding"/>
    <property type="evidence" value="ECO:0007669"/>
    <property type="project" value="InterPro"/>
</dbReference>
<keyword evidence="21" id="KW-1185">Reference proteome</keyword>
<dbReference type="HAMAP" id="MF_01458">
    <property type="entry name" value="FtsH"/>
    <property type="match status" value="1"/>
</dbReference>
<evidence type="ECO:0000256" key="9">
    <source>
        <dbReference type="ARBA" id="ARBA00022801"/>
    </source>
</evidence>
<comment type="similarity">
    <text evidence="4">In the N-terminal section; belongs to the AAA ATPase family.</text>
</comment>
<dbReference type="GO" id="GO:0006465">
    <property type="term" value="P:signal peptide processing"/>
    <property type="evidence" value="ECO:0007669"/>
    <property type="project" value="UniProtKB-ARBA"/>
</dbReference>
<dbReference type="Gene3D" id="3.40.1690.20">
    <property type="match status" value="1"/>
</dbReference>
<protein>
    <recommendedName>
        <fullName evidence="19">AAA+ ATPase domain-containing protein</fullName>
    </recommendedName>
</protein>
<feature type="domain" description="AAA+ ATPase" evidence="19">
    <location>
        <begin position="319"/>
        <end position="460"/>
    </location>
</feature>
<feature type="compositionally biased region" description="Low complexity" evidence="17">
    <location>
        <begin position="746"/>
        <end position="760"/>
    </location>
</feature>
<evidence type="ECO:0000256" key="2">
    <source>
        <dbReference type="ARBA" id="ARBA00004225"/>
    </source>
</evidence>
<evidence type="ECO:0000256" key="1">
    <source>
        <dbReference type="ARBA" id="ARBA00001947"/>
    </source>
</evidence>
<keyword evidence="7" id="KW-0479">Metal-binding</keyword>
<dbReference type="Pfam" id="PF00004">
    <property type="entry name" value="AAA"/>
    <property type="match status" value="1"/>
</dbReference>
<dbReference type="CDD" id="cd19501">
    <property type="entry name" value="RecA-like_FtsH"/>
    <property type="match status" value="1"/>
</dbReference>
<dbReference type="InterPro" id="IPR005936">
    <property type="entry name" value="FtsH"/>
</dbReference>
<dbReference type="Pfam" id="PF17862">
    <property type="entry name" value="AAA_lid_3"/>
    <property type="match status" value="1"/>
</dbReference>
<keyword evidence="11" id="KW-0067">ATP-binding</keyword>
<comment type="similarity">
    <text evidence="3">In the C-terminal section; belongs to the peptidase M41 family.</text>
</comment>
<dbReference type="PANTHER" id="PTHR43655">
    <property type="entry name" value="ATP-DEPENDENT PROTEASE"/>
    <property type="match status" value="1"/>
</dbReference>
<evidence type="ECO:0000256" key="8">
    <source>
        <dbReference type="ARBA" id="ARBA00022741"/>
    </source>
</evidence>
<dbReference type="GeneID" id="80917694"/>
<evidence type="ECO:0000313" key="21">
    <source>
        <dbReference type="Proteomes" id="UP001161438"/>
    </source>
</evidence>
<dbReference type="EMBL" id="OX365761">
    <property type="protein sequence ID" value="CAI4038483.1"/>
    <property type="molecule type" value="Genomic_DNA"/>
</dbReference>
<dbReference type="InterPro" id="IPR011546">
    <property type="entry name" value="Pept_M41_FtsH_extracell"/>
</dbReference>
<evidence type="ECO:0000256" key="18">
    <source>
        <dbReference type="SAM" id="Phobius"/>
    </source>
</evidence>
<dbReference type="GO" id="GO:0034982">
    <property type="term" value="P:mitochondrial protein processing"/>
    <property type="evidence" value="ECO:0007669"/>
    <property type="project" value="TreeGrafter"/>
</dbReference>
<evidence type="ECO:0000256" key="4">
    <source>
        <dbReference type="ARBA" id="ARBA00010550"/>
    </source>
</evidence>
<dbReference type="Pfam" id="PF01434">
    <property type="entry name" value="Peptidase_M41"/>
    <property type="match status" value="1"/>
</dbReference>
<comment type="subunit">
    <text evidence="16">Component of the 850 kDa m-AAA protease complex, a heterohexamer composed of YTA12/RCA1 and YTA10/AFG3. Associates with the prohibitin complex, composed of PHB1 and PHB2, inhibiting the activity of the m-AAA protease complex.</text>
</comment>
<dbReference type="PROSITE" id="PS00674">
    <property type="entry name" value="AAA"/>
    <property type="match status" value="1"/>
</dbReference>
<dbReference type="GO" id="GO:0005745">
    <property type="term" value="C:m-AAA complex"/>
    <property type="evidence" value="ECO:0007669"/>
    <property type="project" value="TreeGrafter"/>
</dbReference>
<proteinExistence type="inferred from homology"/>
<keyword evidence="13" id="KW-0482">Metalloprotease</keyword>
<comment type="cofactor">
    <cofactor evidence="1">
        <name>Zn(2+)</name>
        <dbReference type="ChEBI" id="CHEBI:29105"/>
    </cofactor>
</comment>
<feature type="region of interest" description="Disordered" evidence="17">
    <location>
        <begin position="738"/>
        <end position="760"/>
    </location>
</feature>
<keyword evidence="6 18" id="KW-0812">Transmembrane</keyword>
<name>A0AA35IXS5_SACMI</name>
<dbReference type="InterPro" id="IPR050928">
    <property type="entry name" value="ATP-dep_Zn_Metalloprotease"/>
</dbReference>
<evidence type="ECO:0000256" key="6">
    <source>
        <dbReference type="ARBA" id="ARBA00022692"/>
    </source>
</evidence>
<evidence type="ECO:0000256" key="3">
    <source>
        <dbReference type="ARBA" id="ARBA00010044"/>
    </source>
</evidence>
<comment type="catalytic activity">
    <reaction evidence="15">
        <text>ATP + H2O = ADP + phosphate + H(+)</text>
        <dbReference type="Rhea" id="RHEA:13065"/>
        <dbReference type="ChEBI" id="CHEBI:15377"/>
        <dbReference type="ChEBI" id="CHEBI:15378"/>
        <dbReference type="ChEBI" id="CHEBI:30616"/>
        <dbReference type="ChEBI" id="CHEBI:43474"/>
        <dbReference type="ChEBI" id="CHEBI:456216"/>
    </reaction>
    <physiologicalReaction direction="left-to-right" evidence="15">
        <dbReference type="Rhea" id="RHEA:13066"/>
    </physiologicalReaction>
</comment>
<dbReference type="RefSeq" id="XP_056081598.1">
    <property type="nucleotide sequence ID" value="XM_056221848.1"/>
</dbReference>
<dbReference type="FunFam" id="1.10.8.60:FF:000151">
    <property type="entry name" value="ATP dependent metalloprotease"/>
    <property type="match status" value="1"/>
</dbReference>
<dbReference type="FunFam" id="3.40.50.300:FF:000001">
    <property type="entry name" value="ATP-dependent zinc metalloprotease FtsH"/>
    <property type="match status" value="1"/>
</dbReference>
<sequence>MMMWQRYARGAPRSWTSLSFGKANAITAVRPVLRSRMPARQRLRTVSGLAANHINYRSTHIRAFHISSSRLNENKQNKDGNGNNDKNDKNKDGKDGKDKKNEFNSLSEYFKSKEFANTMYLTIGFTIIFSLLSPSSNNAGDDSNRVLTFQDFKTKYLEKGLVSKIYVVNKFLVEAELVNTKQVVSFTIGSVDIFEEQMDQIQDLLNIPPRDRIPIKYVERSSPLTFLFPFLPTIILLGGLYFITRKINSSPPNANGGGGGGLGGMFNVGKSRAKLFNKETDIKISFRNVAGCDEAKQEIMEFVHFLKNPAKYTKLGAKIPRGAILSGPPGTGKTLLAKATAGEANVPFLSVSGSEFVEMFVGVGASRVRDLFTQARSMAPSIIFIDEIDAIGKERGKGGALGGANDEREATLNQLLVEMDGFTTSDQVVVLAGTNRPDVLDNALMRPGRFDRHIQIDSPDVNGRQQIYLVHLKKLNLDPLLTDDMDNLSGKLATLTPGFTGADIANACNEAALIAARHNDSYITIHHFEQAIERVIAGLEKKTRVLSKEEKRSVAYHEAGHAVCGWYLKYADPLLKVSIIPRGQGALGYAQYLPPDQYLISKEQFRHRMIMALGGRVSEELHFPSVTSGAHDDFKKVTQMANAMVTSLGMSPKIGYLSFDQNDGNFKVNKPFSNKTARTIDLEVKSIIDGAHRACTELLTKNLDKVDLVAKELLRKEAITREDMIRLLGPRPFKERNEAFEKYLDPKNNNEPPAAPAATD</sequence>
<feature type="region of interest" description="Disordered" evidence="17">
    <location>
        <begin position="67"/>
        <end position="99"/>
    </location>
</feature>
<evidence type="ECO:0000313" key="20">
    <source>
        <dbReference type="EMBL" id="CAI4038483.1"/>
    </source>
</evidence>
<evidence type="ECO:0000256" key="12">
    <source>
        <dbReference type="ARBA" id="ARBA00022989"/>
    </source>
</evidence>
<dbReference type="SUPFAM" id="SSF52540">
    <property type="entry name" value="P-loop containing nucleoside triphosphate hydrolases"/>
    <property type="match status" value="1"/>
</dbReference>
<evidence type="ECO:0000256" key="16">
    <source>
        <dbReference type="ARBA" id="ARBA00065348"/>
    </source>
</evidence>
<dbReference type="NCBIfam" id="TIGR01241">
    <property type="entry name" value="FtsH_fam"/>
    <property type="match status" value="1"/>
</dbReference>
<dbReference type="FunFam" id="1.20.58.760:FF:000003">
    <property type="entry name" value="AFG3-like AAA ATPase 2"/>
    <property type="match status" value="1"/>
</dbReference>
<dbReference type="InterPro" id="IPR003960">
    <property type="entry name" value="ATPase_AAA_CS"/>
</dbReference>
<dbReference type="Proteomes" id="UP001161438">
    <property type="component" value="Chromosome 5"/>
</dbReference>
<evidence type="ECO:0000256" key="14">
    <source>
        <dbReference type="ARBA" id="ARBA00023136"/>
    </source>
</evidence>
<dbReference type="GO" id="GO:0065003">
    <property type="term" value="P:protein-containing complex assembly"/>
    <property type="evidence" value="ECO:0007669"/>
    <property type="project" value="UniProtKB-ARBA"/>
</dbReference>
<dbReference type="SUPFAM" id="SSF140990">
    <property type="entry name" value="FtsH protease domain-like"/>
    <property type="match status" value="1"/>
</dbReference>
<comment type="subcellular location">
    <subcellularLocation>
        <location evidence="2">Mitochondrion membrane</location>
        <topology evidence="2">Multi-pass membrane protein</topology>
    </subcellularLocation>
</comment>
<evidence type="ECO:0000256" key="11">
    <source>
        <dbReference type="ARBA" id="ARBA00022840"/>
    </source>
</evidence>
<feature type="compositionally biased region" description="Basic and acidic residues" evidence="17">
    <location>
        <begin position="85"/>
        <end position="99"/>
    </location>
</feature>
<dbReference type="GO" id="GO:0016887">
    <property type="term" value="F:ATP hydrolysis activity"/>
    <property type="evidence" value="ECO:0007669"/>
    <property type="project" value="InterPro"/>
</dbReference>
<dbReference type="SMART" id="SM00382">
    <property type="entry name" value="AAA"/>
    <property type="match status" value="1"/>
</dbReference>
<evidence type="ECO:0000256" key="7">
    <source>
        <dbReference type="ARBA" id="ARBA00022723"/>
    </source>
</evidence>
<dbReference type="GO" id="GO:0140567">
    <property type="term" value="F:membrane protein dislocase activity"/>
    <property type="evidence" value="ECO:0007669"/>
    <property type="project" value="UniProtKB-ARBA"/>
</dbReference>
<dbReference type="InterPro" id="IPR003593">
    <property type="entry name" value="AAA+_ATPase"/>
</dbReference>
<evidence type="ECO:0000259" key="19">
    <source>
        <dbReference type="SMART" id="SM00382"/>
    </source>
</evidence>
<dbReference type="GO" id="GO:0004176">
    <property type="term" value="F:ATP-dependent peptidase activity"/>
    <property type="evidence" value="ECO:0007669"/>
    <property type="project" value="InterPro"/>
</dbReference>
<dbReference type="InterPro" id="IPR041569">
    <property type="entry name" value="AAA_lid_3"/>
</dbReference>
<evidence type="ECO:0000256" key="17">
    <source>
        <dbReference type="SAM" id="MobiDB-lite"/>
    </source>
</evidence>
<evidence type="ECO:0000256" key="13">
    <source>
        <dbReference type="ARBA" id="ARBA00023049"/>
    </source>
</evidence>
<dbReference type="FunFam" id="3.40.1690.20:FF:000007">
    <property type="entry name" value="ATP dependent metalloprotease"/>
    <property type="match status" value="1"/>
</dbReference>
<dbReference type="GO" id="GO:0030163">
    <property type="term" value="P:protein catabolic process"/>
    <property type="evidence" value="ECO:0007669"/>
    <property type="project" value="UniProtKB-ARBA"/>
</dbReference>
<dbReference type="Pfam" id="PF06480">
    <property type="entry name" value="FtsH_ext"/>
    <property type="match status" value="1"/>
</dbReference>
<dbReference type="GO" id="GO:0097002">
    <property type="term" value="C:mitochondrial inner boundary membrane"/>
    <property type="evidence" value="ECO:0007669"/>
    <property type="project" value="UniProtKB-ARBA"/>
</dbReference>
<dbReference type="InterPro" id="IPR000642">
    <property type="entry name" value="Peptidase_M41"/>
</dbReference>
<dbReference type="Gene3D" id="1.10.8.60">
    <property type="match status" value="1"/>
</dbReference>
<keyword evidence="9" id="KW-0378">Hydrolase</keyword>
<keyword evidence="8" id="KW-0547">Nucleotide-binding</keyword>
<keyword evidence="14 18" id="KW-0472">Membrane</keyword>
<organism evidence="20 21">
    <name type="scientific">Saccharomyces mikatae IFO 1815</name>
    <dbReference type="NCBI Taxonomy" id="226126"/>
    <lineage>
        <taxon>Eukaryota</taxon>
        <taxon>Fungi</taxon>
        <taxon>Dikarya</taxon>
        <taxon>Ascomycota</taxon>
        <taxon>Saccharomycotina</taxon>
        <taxon>Saccharomycetes</taxon>
        <taxon>Saccharomycetales</taxon>
        <taxon>Saccharomycetaceae</taxon>
        <taxon>Saccharomyces</taxon>
    </lineage>
</organism>
<dbReference type="PANTHER" id="PTHR43655:SF2">
    <property type="entry name" value="AFG3 LIKE MATRIX AAA PEPTIDASE SUBUNIT 2, ISOFORM A"/>
    <property type="match status" value="1"/>
</dbReference>
<reference evidence="20" key="1">
    <citation type="submission" date="2022-10" db="EMBL/GenBank/DDBJ databases">
        <authorList>
            <person name="Byrne P K."/>
        </authorList>
    </citation>
    <scope>NUCLEOTIDE SEQUENCE</scope>
    <source>
        <strain evidence="20">IFO1815</strain>
    </source>
</reference>